<dbReference type="PANTHER" id="PTHR11575">
    <property type="entry name" value="5'-NUCLEOTIDASE-RELATED"/>
    <property type="match status" value="1"/>
</dbReference>
<dbReference type="InterPro" id="IPR004843">
    <property type="entry name" value="Calcineurin-like_PHP"/>
</dbReference>
<dbReference type="GO" id="GO:0000166">
    <property type="term" value="F:nucleotide binding"/>
    <property type="evidence" value="ECO:0007669"/>
    <property type="project" value="UniProtKB-KW"/>
</dbReference>
<dbReference type="Gene3D" id="3.60.21.10">
    <property type="match status" value="1"/>
</dbReference>
<dbReference type="InterPro" id="IPR008334">
    <property type="entry name" value="5'-Nucleotdase_C"/>
</dbReference>
<dbReference type="InterPro" id="IPR029052">
    <property type="entry name" value="Metallo-depent_PP-like"/>
</dbReference>
<evidence type="ECO:0000313" key="5">
    <source>
        <dbReference type="EMBL" id="MBB5136787.1"/>
    </source>
</evidence>
<dbReference type="Gene3D" id="3.90.780.10">
    <property type="entry name" value="5'-Nucleotidase, C-terminal domain"/>
    <property type="match status" value="1"/>
</dbReference>
<evidence type="ECO:0000259" key="4">
    <source>
        <dbReference type="Pfam" id="PF02872"/>
    </source>
</evidence>
<dbReference type="SUPFAM" id="SSF55816">
    <property type="entry name" value="5'-nucleotidase (syn. UDP-sugar hydrolase), C-terminal domain"/>
    <property type="match status" value="1"/>
</dbReference>
<dbReference type="GO" id="GO:0008253">
    <property type="term" value="F:5'-nucleotidase activity"/>
    <property type="evidence" value="ECO:0007669"/>
    <property type="project" value="UniProtKB-EC"/>
</dbReference>
<dbReference type="GO" id="GO:0030288">
    <property type="term" value="C:outer membrane-bounded periplasmic space"/>
    <property type="evidence" value="ECO:0007669"/>
    <property type="project" value="TreeGrafter"/>
</dbReference>
<protein>
    <submittedName>
        <fullName evidence="5">5'-nucleotidase</fullName>
        <ecNumber evidence="5">3.1.3.5</ecNumber>
    </submittedName>
</protein>
<feature type="domain" description="Calcineurin-like phosphoesterase" evidence="3">
    <location>
        <begin position="35"/>
        <end position="290"/>
    </location>
</feature>
<feature type="chain" id="PRO_5033104344" evidence="2">
    <location>
        <begin position="22"/>
        <end position="589"/>
    </location>
</feature>
<reference evidence="5 6" key="1">
    <citation type="submission" date="2020-08" db="EMBL/GenBank/DDBJ databases">
        <title>Genomic Encyclopedia of Type Strains, Phase IV (KMG-IV): sequencing the most valuable type-strain genomes for metagenomic binning, comparative biology and taxonomic classification.</title>
        <authorList>
            <person name="Goeker M."/>
        </authorList>
    </citation>
    <scope>NUCLEOTIDE SEQUENCE [LARGE SCALE GENOMIC DNA]</scope>
    <source>
        <strain evidence="5 6">DSM 45615</strain>
    </source>
</reference>
<dbReference type="RefSeq" id="WP_221336999.1">
    <property type="nucleotide sequence ID" value="NZ_BAABIX010000008.1"/>
</dbReference>
<dbReference type="AlphaFoldDB" id="A0A840PI42"/>
<dbReference type="SUPFAM" id="SSF56300">
    <property type="entry name" value="Metallo-dependent phosphatases"/>
    <property type="match status" value="1"/>
</dbReference>
<dbReference type="GO" id="GO:0009166">
    <property type="term" value="P:nucleotide catabolic process"/>
    <property type="evidence" value="ECO:0007669"/>
    <property type="project" value="InterPro"/>
</dbReference>
<dbReference type="PANTHER" id="PTHR11575:SF24">
    <property type="entry name" value="5'-NUCLEOTIDASE"/>
    <property type="match status" value="1"/>
</dbReference>
<keyword evidence="2 5" id="KW-0378">Hydrolase</keyword>
<dbReference type="EC" id="3.1.3.5" evidence="5"/>
<comment type="caution">
    <text evidence="5">The sequence shown here is derived from an EMBL/GenBank/DDBJ whole genome shotgun (WGS) entry which is preliminary data.</text>
</comment>
<keyword evidence="6" id="KW-1185">Reference proteome</keyword>
<dbReference type="Pfam" id="PF02872">
    <property type="entry name" value="5_nucleotid_C"/>
    <property type="match status" value="1"/>
</dbReference>
<evidence type="ECO:0000256" key="1">
    <source>
        <dbReference type="ARBA" id="ARBA00022729"/>
    </source>
</evidence>
<keyword evidence="1 2" id="KW-0732">Signal</keyword>
<feature type="domain" description="5'-Nucleotidase C-terminal" evidence="4">
    <location>
        <begin position="371"/>
        <end position="540"/>
    </location>
</feature>
<keyword evidence="2" id="KW-0547">Nucleotide-binding</keyword>
<evidence type="ECO:0000259" key="3">
    <source>
        <dbReference type="Pfam" id="PF00149"/>
    </source>
</evidence>
<comment type="similarity">
    <text evidence="2">Belongs to the 5'-nucleotidase family.</text>
</comment>
<sequence>MVTAALATSVLSFAAAPGASAATSGEPVPVQLVSITDLHGYFGEYTTTVPGARSGEPAKQVGGGAYLTTHIKQIREGKPNSILFSVGDDFSGWPNETAWFWNEPTIEYLNHLGLDFSTVGNHELDRGYAFLRHMMDGTCEGRPDDDLCFTDSTGRRFHGADYDYHSGNIVDEHTGKPALPPYRIEYVDAGDGRKLPVGFVFASTKLLTQEQMSYTPKGFDFLDEADTVNKYAEVLRRQGVRAIVAVIHEGFSQQSGAGYNECVNPFGPAAEFNARISPEVDAVVTGHWHALVNCMLPDPAGNPRPVVEAANHGRLINEINLQLDPRTGEVLRDRTTSVNHANTKDVTPDAETLRIAAYWRQQMAARGNTQVATVTADLPRSADDSAESPLLNLTADAFLWAANRDGRADLAVAMPGILRRDIKHAPDPANPADAPGRVLFPEVAVGLVYDSGIGVGIVRGDITGAQLDALLESQWQQAADGSVKYRHMAVSGNVRYTYDPSKPVGRRIDPGAIRIGARPVSPHAKYRIATLANNFFAKNATPGFTALFEATKQDRSLFNGGDAVWRYMEKTSPVRPPALGRATPISESR</sequence>
<name>A0A840PI42_9ACTN</name>
<dbReference type="Proteomes" id="UP000578449">
    <property type="component" value="Unassembled WGS sequence"/>
</dbReference>
<evidence type="ECO:0000256" key="2">
    <source>
        <dbReference type="RuleBase" id="RU362119"/>
    </source>
</evidence>
<dbReference type="PRINTS" id="PR01607">
    <property type="entry name" value="APYRASEFAMLY"/>
</dbReference>
<feature type="signal peptide" evidence="2">
    <location>
        <begin position="1"/>
        <end position="21"/>
    </location>
</feature>
<organism evidence="5 6">
    <name type="scientific">Thermocatellispora tengchongensis</name>
    <dbReference type="NCBI Taxonomy" id="1073253"/>
    <lineage>
        <taxon>Bacteria</taxon>
        <taxon>Bacillati</taxon>
        <taxon>Actinomycetota</taxon>
        <taxon>Actinomycetes</taxon>
        <taxon>Streptosporangiales</taxon>
        <taxon>Streptosporangiaceae</taxon>
        <taxon>Thermocatellispora</taxon>
    </lineage>
</organism>
<dbReference type="EMBL" id="JACHGN010000015">
    <property type="protein sequence ID" value="MBB5136787.1"/>
    <property type="molecule type" value="Genomic_DNA"/>
</dbReference>
<dbReference type="InterPro" id="IPR006179">
    <property type="entry name" value="5_nucleotidase/apyrase"/>
</dbReference>
<dbReference type="GO" id="GO:0008768">
    <property type="term" value="F:UDP-sugar diphosphatase activity"/>
    <property type="evidence" value="ECO:0007669"/>
    <property type="project" value="TreeGrafter"/>
</dbReference>
<evidence type="ECO:0000313" key="6">
    <source>
        <dbReference type="Proteomes" id="UP000578449"/>
    </source>
</evidence>
<accession>A0A840PI42</accession>
<dbReference type="Pfam" id="PF00149">
    <property type="entry name" value="Metallophos"/>
    <property type="match status" value="1"/>
</dbReference>
<dbReference type="InterPro" id="IPR036907">
    <property type="entry name" value="5'-Nucleotdase_C_sf"/>
</dbReference>
<proteinExistence type="inferred from homology"/>
<gene>
    <name evidence="5" type="ORF">HNP84_006538</name>
</gene>